<feature type="transmembrane region" description="Helical" evidence="1">
    <location>
        <begin position="44"/>
        <end position="63"/>
    </location>
</feature>
<feature type="transmembrane region" description="Helical" evidence="1">
    <location>
        <begin position="12"/>
        <end position="32"/>
    </location>
</feature>
<keyword evidence="1" id="KW-0472">Membrane</keyword>
<name>A0AAE3MKH7_9FLAO</name>
<proteinExistence type="predicted"/>
<dbReference type="AlphaFoldDB" id="A0AAE3MKH7"/>
<keyword evidence="1" id="KW-0812">Transmembrane</keyword>
<sequence>MPKPKKKSRYWLSLSGIAVQMGVIIYLGAWFGQWLDEKYASENNTYTVFFTLFAVAVAMYLVVKQTKNLNS</sequence>
<dbReference type="Pfam" id="PF09527">
    <property type="entry name" value="ATPase_gene1"/>
    <property type="match status" value="1"/>
</dbReference>
<evidence type="ECO:0000313" key="3">
    <source>
        <dbReference type="Proteomes" id="UP001207116"/>
    </source>
</evidence>
<keyword evidence="3" id="KW-1185">Reference proteome</keyword>
<evidence type="ECO:0000313" key="2">
    <source>
        <dbReference type="EMBL" id="MCX2718569.1"/>
    </source>
</evidence>
<evidence type="ECO:0000256" key="1">
    <source>
        <dbReference type="SAM" id="Phobius"/>
    </source>
</evidence>
<dbReference type="InterPro" id="IPR032820">
    <property type="entry name" value="ATPase_put"/>
</dbReference>
<dbReference type="EMBL" id="JAPFQP010000001">
    <property type="protein sequence ID" value="MCX2718569.1"/>
    <property type="molecule type" value="Genomic_DNA"/>
</dbReference>
<comment type="caution">
    <text evidence="2">The sequence shown here is derived from an EMBL/GenBank/DDBJ whole genome shotgun (WGS) entry which is preliminary data.</text>
</comment>
<gene>
    <name evidence="2" type="ORF">OO016_03045</name>
</gene>
<keyword evidence="1" id="KW-1133">Transmembrane helix</keyword>
<organism evidence="2 3">
    <name type="scientific">Lentiprolixibacter aurantiacus</name>
    <dbReference type="NCBI Taxonomy" id="2993939"/>
    <lineage>
        <taxon>Bacteria</taxon>
        <taxon>Pseudomonadati</taxon>
        <taxon>Bacteroidota</taxon>
        <taxon>Flavobacteriia</taxon>
        <taxon>Flavobacteriales</taxon>
        <taxon>Flavobacteriaceae</taxon>
        <taxon>Lentiprolixibacter</taxon>
    </lineage>
</organism>
<dbReference type="Proteomes" id="UP001207116">
    <property type="component" value="Unassembled WGS sequence"/>
</dbReference>
<accession>A0AAE3MKH7</accession>
<reference evidence="2" key="1">
    <citation type="submission" date="2022-11" db="EMBL/GenBank/DDBJ databases">
        <title>The characterization of three novel Bacteroidetes species and genomic analysis of their roles in tidal elemental geochemical cycles.</title>
        <authorList>
            <person name="Ma K.-J."/>
        </authorList>
    </citation>
    <scope>NUCLEOTIDE SEQUENCE</scope>
    <source>
        <strain evidence="2">M415</strain>
    </source>
</reference>
<protein>
    <submittedName>
        <fullName evidence="2">AtpZ/AtpI family protein</fullName>
    </submittedName>
</protein>
<dbReference type="RefSeq" id="WP_266010728.1">
    <property type="nucleotide sequence ID" value="NZ_JAPFQP010000001.1"/>
</dbReference>